<dbReference type="Gene3D" id="3.30.1120.10">
    <property type="match status" value="1"/>
</dbReference>
<protein>
    <recommendedName>
        <fullName evidence="2">Sulfatase N-terminal domain-containing protein</fullName>
    </recommendedName>
</protein>
<dbReference type="PANTHER" id="PTHR42693">
    <property type="entry name" value="ARYLSULFATASE FAMILY MEMBER"/>
    <property type="match status" value="1"/>
</dbReference>
<proteinExistence type="inferred from homology"/>
<dbReference type="Proteomes" id="UP000237819">
    <property type="component" value="Unassembled WGS sequence"/>
</dbReference>
<dbReference type="InterPro" id="IPR000917">
    <property type="entry name" value="Sulfatase_N"/>
</dbReference>
<evidence type="ECO:0000313" key="3">
    <source>
        <dbReference type="EMBL" id="PQO42160.1"/>
    </source>
</evidence>
<reference evidence="3 4" key="1">
    <citation type="submission" date="2018-02" db="EMBL/GenBank/DDBJ databases">
        <title>Comparative genomes isolates from brazilian mangrove.</title>
        <authorList>
            <person name="Araujo J.E."/>
            <person name="Taketani R.G."/>
            <person name="Silva M.C.P."/>
            <person name="Loureco M.V."/>
            <person name="Andreote F.D."/>
        </authorList>
    </citation>
    <scope>NUCLEOTIDE SEQUENCE [LARGE SCALE GENOMIC DNA]</scope>
    <source>
        <strain evidence="3 4">Nap-Phe MGV</strain>
    </source>
</reference>
<organism evidence="3 4">
    <name type="scientific">Blastopirellula marina</name>
    <dbReference type="NCBI Taxonomy" id="124"/>
    <lineage>
        <taxon>Bacteria</taxon>
        <taxon>Pseudomonadati</taxon>
        <taxon>Planctomycetota</taxon>
        <taxon>Planctomycetia</taxon>
        <taxon>Pirellulales</taxon>
        <taxon>Pirellulaceae</taxon>
        <taxon>Blastopirellula</taxon>
    </lineage>
</organism>
<dbReference type="PANTHER" id="PTHR42693:SF33">
    <property type="entry name" value="ARYLSULFATASE"/>
    <property type="match status" value="1"/>
</dbReference>
<evidence type="ECO:0000259" key="2">
    <source>
        <dbReference type="Pfam" id="PF00884"/>
    </source>
</evidence>
<dbReference type="Gene3D" id="3.40.720.10">
    <property type="entry name" value="Alkaline Phosphatase, subunit A"/>
    <property type="match status" value="1"/>
</dbReference>
<dbReference type="SUPFAM" id="SSF53649">
    <property type="entry name" value="Alkaline phosphatase-like"/>
    <property type="match status" value="1"/>
</dbReference>
<dbReference type="InterPro" id="IPR050738">
    <property type="entry name" value="Sulfatase"/>
</dbReference>
<accession>A0A2S8GCX8</accession>
<dbReference type="EMBL" id="PUHZ01000025">
    <property type="protein sequence ID" value="PQO42160.1"/>
    <property type="molecule type" value="Genomic_DNA"/>
</dbReference>
<feature type="domain" description="Sulfatase N-terminal" evidence="2">
    <location>
        <begin position="129"/>
        <end position="391"/>
    </location>
</feature>
<dbReference type="GO" id="GO:0004065">
    <property type="term" value="F:arylsulfatase activity"/>
    <property type="evidence" value="ECO:0007669"/>
    <property type="project" value="TreeGrafter"/>
</dbReference>
<name>A0A2S8GCX8_9BACT</name>
<sequence>MHWIGRSIVVLALIIIVAIMLWPRSWRENEPASRQAQAAEDPLVARLPIAEEHFSGTDDNAYVSSLDNDLTRSLDQMVAAHGEVFEESDAGLQDRLADADRRLSSIKSEIRTAMRNANRQVRLPGQSSPLIMLVVLEGISKEELGFYGHPGATPLLEDLAERGTVFEACYAGPTPEIARYMLFTGSGHSDGDHRENLLAAMMWNSGYRPLLLENGNWIAKSERRFYDDSIHVATNADTHLPELLMQGEAEVRIVANQNDDSSDDVTTARLLAQQVRQMATTGRDRRPAFIQLHWQITATAPEERFRQIADIDQSVGRVFHDLQQKRGGRSMMLVVAGLPTEASVGTEATSLSEQSLQVPLMIHRTRNPHGATVAEPCGLLDVLPTLAEAIGSSRVPPHNGVSLLNWEDDSQRKKVTRVFRWSRPGNANEVAVRQGPWKAIFGATPQLFFLPDDPRETNDVADENQEVLEALAKYGQIEQR</sequence>
<dbReference type="Pfam" id="PF00884">
    <property type="entry name" value="Sulfatase"/>
    <property type="match status" value="1"/>
</dbReference>
<gene>
    <name evidence="3" type="ORF">C5Y93_27835</name>
</gene>
<dbReference type="AlphaFoldDB" id="A0A2S8GCX8"/>
<dbReference type="InterPro" id="IPR017850">
    <property type="entry name" value="Alkaline_phosphatase_core_sf"/>
</dbReference>
<comment type="caution">
    <text evidence="3">The sequence shown here is derived from an EMBL/GenBank/DDBJ whole genome shotgun (WGS) entry which is preliminary data.</text>
</comment>
<comment type="similarity">
    <text evidence="1">Belongs to the sulfatase family.</text>
</comment>
<evidence type="ECO:0000313" key="4">
    <source>
        <dbReference type="Proteomes" id="UP000237819"/>
    </source>
</evidence>
<evidence type="ECO:0000256" key="1">
    <source>
        <dbReference type="ARBA" id="ARBA00008779"/>
    </source>
</evidence>